<gene>
    <name evidence="7" type="ORF">AMS68_000084</name>
</gene>
<dbReference type="AlphaFoldDB" id="A0A6H0XIM1"/>
<feature type="transmembrane region" description="Helical" evidence="6">
    <location>
        <begin position="73"/>
        <end position="93"/>
    </location>
</feature>
<comment type="pathway">
    <text evidence="1">Secondary metabolite biosynthesis.</text>
</comment>
<evidence type="ECO:0000256" key="3">
    <source>
        <dbReference type="ARBA" id="ARBA00022691"/>
    </source>
</evidence>
<dbReference type="PANTHER" id="PTHR35897:SF1">
    <property type="entry name" value="METHYLTRANSFERASE AUSD"/>
    <property type="match status" value="1"/>
</dbReference>
<evidence type="ECO:0000256" key="5">
    <source>
        <dbReference type="SAM" id="MobiDB-lite"/>
    </source>
</evidence>
<dbReference type="EMBL" id="CP051139">
    <property type="protein sequence ID" value="QIW94566.1"/>
    <property type="molecule type" value="Genomic_DNA"/>
</dbReference>
<protein>
    <recommendedName>
        <fullName evidence="9">Methyltransferase domain-containing protein</fullName>
    </recommendedName>
</protein>
<evidence type="ECO:0000256" key="6">
    <source>
        <dbReference type="SAM" id="Phobius"/>
    </source>
</evidence>
<keyword evidence="6" id="KW-0812">Transmembrane</keyword>
<keyword evidence="8" id="KW-1185">Reference proteome</keyword>
<organism evidence="7 8">
    <name type="scientific">Peltaster fructicola</name>
    <dbReference type="NCBI Taxonomy" id="286661"/>
    <lineage>
        <taxon>Eukaryota</taxon>
        <taxon>Fungi</taxon>
        <taxon>Dikarya</taxon>
        <taxon>Ascomycota</taxon>
        <taxon>Pezizomycotina</taxon>
        <taxon>Dothideomycetes</taxon>
        <taxon>Dothideomycetes incertae sedis</taxon>
        <taxon>Peltaster</taxon>
    </lineage>
</organism>
<dbReference type="Proteomes" id="UP000503462">
    <property type="component" value="Chromosome 1"/>
</dbReference>
<accession>A0A6H0XIM1</accession>
<keyword evidence="6" id="KW-0472">Membrane</keyword>
<proteinExistence type="inferred from homology"/>
<evidence type="ECO:0008006" key="9">
    <source>
        <dbReference type="Google" id="ProtNLM"/>
    </source>
</evidence>
<evidence type="ECO:0000313" key="7">
    <source>
        <dbReference type="EMBL" id="QIW94566.1"/>
    </source>
</evidence>
<dbReference type="InterPro" id="IPR029063">
    <property type="entry name" value="SAM-dependent_MTases_sf"/>
</dbReference>
<dbReference type="OrthoDB" id="2094832at2759"/>
<keyword evidence="2" id="KW-0808">Transferase</keyword>
<dbReference type="Gene3D" id="3.40.50.150">
    <property type="entry name" value="Vaccinia Virus protein VP39"/>
    <property type="match status" value="1"/>
</dbReference>
<evidence type="ECO:0000313" key="8">
    <source>
        <dbReference type="Proteomes" id="UP000503462"/>
    </source>
</evidence>
<evidence type="ECO:0000256" key="1">
    <source>
        <dbReference type="ARBA" id="ARBA00005179"/>
    </source>
</evidence>
<evidence type="ECO:0000256" key="2">
    <source>
        <dbReference type="ARBA" id="ARBA00022679"/>
    </source>
</evidence>
<comment type="similarity">
    <text evidence="4">Belongs to the class I-like SAM-binding methyltransferase superfamily.</text>
</comment>
<dbReference type="GO" id="GO:0016740">
    <property type="term" value="F:transferase activity"/>
    <property type="evidence" value="ECO:0007669"/>
    <property type="project" value="UniProtKB-KW"/>
</dbReference>
<sequence>MSASLNLRCARASLRQSSFQSRPFLAFARHASQSQPVKISEAAVPKVPSPSPTLDARPVPSAPARSRSAPDGTLYWVALGSILATPAIVYFYYEHRKEHMRVKKEQMLNDTLDINGRIGAVQEQDILALLAPKDIKFFEDYIGIQQDQIVAHVSRARAEAWTAGLQYPSVSALTWLRPYLAHHPAHDEVLQRIKAGASILDCGCMFAPDLRYLAYSGAPTENMTGFDIEGRFLEMSYDYYCDRDRFHAKLIKADFFDKSPDAPLKSLEGSFDIVWTPKFVHLFDRPTQIDVCVELIKLLRPVPDSLFLISQNGYPEAKEMQVRGPAGNSVLKSNTFFLGNESTSREIWAEVERRTSTKWDFSCRLLDLRTIGFHKDDGSEYKRITGHNLQWIARRL</sequence>
<dbReference type="SUPFAM" id="SSF53335">
    <property type="entry name" value="S-adenosyl-L-methionine-dependent methyltransferases"/>
    <property type="match status" value="1"/>
</dbReference>
<keyword evidence="6" id="KW-1133">Transmembrane helix</keyword>
<dbReference type="PANTHER" id="PTHR35897">
    <property type="entry name" value="METHYLTRANSFERASE AUSD"/>
    <property type="match status" value="1"/>
</dbReference>
<name>A0A6H0XIM1_9PEZI</name>
<keyword evidence="3" id="KW-0949">S-adenosyl-L-methionine</keyword>
<evidence type="ECO:0000256" key="4">
    <source>
        <dbReference type="ARBA" id="ARBA00038314"/>
    </source>
</evidence>
<dbReference type="InterPro" id="IPR051654">
    <property type="entry name" value="Meroterpenoid_MTases"/>
</dbReference>
<feature type="region of interest" description="Disordered" evidence="5">
    <location>
        <begin position="38"/>
        <end position="68"/>
    </location>
</feature>
<reference evidence="7 8" key="1">
    <citation type="journal article" date="2016" name="Sci. Rep.">
        <title>Peltaster fructicola genome reveals evolution from an invasive phytopathogen to an ectophytic parasite.</title>
        <authorList>
            <person name="Xu C."/>
            <person name="Chen H."/>
            <person name="Gleason M.L."/>
            <person name="Xu J.R."/>
            <person name="Liu H."/>
            <person name="Zhang R."/>
            <person name="Sun G."/>
        </authorList>
    </citation>
    <scope>NUCLEOTIDE SEQUENCE [LARGE SCALE GENOMIC DNA]</scope>
    <source>
        <strain evidence="7 8">LNHT1506</strain>
    </source>
</reference>